<keyword evidence="2" id="KW-1185">Reference proteome</keyword>
<dbReference type="Pfam" id="PF13450">
    <property type="entry name" value="NAD_binding_8"/>
    <property type="match status" value="1"/>
</dbReference>
<gene>
    <name evidence="1" type="ORF">A606_08465</name>
</gene>
<dbReference type="AlphaFoldDB" id="S4XFK2"/>
<dbReference type="eggNOG" id="COG1233">
    <property type="taxonomic scope" value="Bacteria"/>
</dbReference>
<reference evidence="1 2" key="1">
    <citation type="submission" date="2012-06" db="EMBL/GenBank/DDBJ databases">
        <title>Complete genome sequence of Corynebacterium terpenotabidum Y-11 (=DSM 44721).</title>
        <authorList>
            <person name="Ruckert C."/>
            <person name="Albersmeier A."/>
            <person name="Al-Dilaimi A."/>
            <person name="Szczepanowski R."/>
            <person name="Kalinowski J."/>
        </authorList>
    </citation>
    <scope>NUCLEOTIDE SEQUENCE [LARGE SCALE GENOMIC DNA]</scope>
    <source>
        <strain evidence="1 2">Y-11</strain>
    </source>
</reference>
<dbReference type="EMBL" id="CP003696">
    <property type="protein sequence ID" value="AGP31336.1"/>
    <property type="molecule type" value="Genomic_DNA"/>
</dbReference>
<dbReference type="Gene3D" id="3.50.50.60">
    <property type="entry name" value="FAD/NAD(P)-binding domain"/>
    <property type="match status" value="1"/>
</dbReference>
<evidence type="ECO:0000313" key="1">
    <source>
        <dbReference type="EMBL" id="AGP31336.1"/>
    </source>
</evidence>
<dbReference type="Proteomes" id="UP000014809">
    <property type="component" value="Chromosome"/>
</dbReference>
<dbReference type="PATRIC" id="fig|1200352.3.peg.1721"/>
<dbReference type="InterPro" id="IPR029045">
    <property type="entry name" value="ClpP/crotonase-like_dom_sf"/>
</dbReference>
<keyword evidence="1" id="KW-0378">Hydrolase</keyword>
<evidence type="ECO:0000313" key="2">
    <source>
        <dbReference type="Proteomes" id="UP000014809"/>
    </source>
</evidence>
<dbReference type="STRING" id="1200352.A606_08465"/>
<dbReference type="SUPFAM" id="SSF51905">
    <property type="entry name" value="FAD/NAD(P)-binding domain"/>
    <property type="match status" value="1"/>
</dbReference>
<dbReference type="OrthoDB" id="833207at2"/>
<proteinExistence type="predicted"/>
<dbReference type="HOGENOM" id="CLU_019327_1_1_11"/>
<dbReference type="KEGG" id="cter:A606_08465"/>
<dbReference type="GO" id="GO:0016787">
    <property type="term" value="F:hydrolase activity"/>
    <property type="evidence" value="ECO:0007669"/>
    <property type="project" value="UniProtKB-KW"/>
</dbReference>
<sequence length="476" mass="49452">MTTAAVVGSGPNGLAAAITLARAGVSVTVIESSGAPGGGMHSAELLEPGVLHDLCSSIHPMAVSSPFFRSVDLASHGLSFAWPEVQLAHPLDDGTAGSLLRGVDQTAAALGRDATLWRATFAPFVSRIDDLMEDVTAPPLHLLKHPLLFTLFGANVAVPAAASLRRWRTPRTRALFAGVAAHVFTRLDLPLSSSVGMLLTAAAQAEGWPVAVGGSQAIARAMTAEAEKLGVRIITGTTVTDLDQLTTLTGGRPDITFLDTSPGAAADLLAGHQPARQARAYRRFRAGSAAFPVHYVIRGGVPWTADDARRAGCVHVCGDAADVIAAERDCARGIMPDRPFVLVSQQYLADPSRSAGDLHPLDVYAHVPAGYSGDATEIITAQIERFAPGFRDTIVSSTSLSTTDLERSNPNLVGGDIIGGHSGPVQLLARPVLSPYPYRTGVPGVYLCSASTPPGAGVHGMSGHNAATLALQEMPT</sequence>
<protein>
    <submittedName>
        <fullName evidence="1">Metal-dependent hydrolase family protein</fullName>
    </submittedName>
</protein>
<dbReference type="SUPFAM" id="SSF52096">
    <property type="entry name" value="ClpP/crotonase"/>
    <property type="match status" value="1"/>
</dbReference>
<dbReference type="PRINTS" id="PR00420">
    <property type="entry name" value="RNGMNOXGNASE"/>
</dbReference>
<dbReference type="PANTHER" id="PTHR10668">
    <property type="entry name" value="PHYTOENE DEHYDROGENASE"/>
    <property type="match status" value="1"/>
</dbReference>
<dbReference type="InterPro" id="IPR036188">
    <property type="entry name" value="FAD/NAD-bd_sf"/>
</dbReference>
<accession>S4XFK2</accession>
<dbReference type="RefSeq" id="WP_020441692.1">
    <property type="nucleotide sequence ID" value="NC_021663.1"/>
</dbReference>
<organism evidence="1 2">
    <name type="scientific">Corynebacterium terpenotabidum Y-11</name>
    <dbReference type="NCBI Taxonomy" id="1200352"/>
    <lineage>
        <taxon>Bacteria</taxon>
        <taxon>Bacillati</taxon>
        <taxon>Actinomycetota</taxon>
        <taxon>Actinomycetes</taxon>
        <taxon>Mycobacteriales</taxon>
        <taxon>Corynebacteriaceae</taxon>
        <taxon>Corynebacterium</taxon>
    </lineage>
</organism>
<dbReference type="PANTHER" id="PTHR10668:SF105">
    <property type="entry name" value="DEHYDROGENASE-RELATED"/>
    <property type="match status" value="1"/>
</dbReference>
<name>S4XFK2_9CORY</name>